<evidence type="ECO:0000256" key="2">
    <source>
        <dbReference type="ARBA" id="ARBA00001946"/>
    </source>
</evidence>
<evidence type="ECO:0000256" key="7">
    <source>
        <dbReference type="ARBA" id="ARBA00022692"/>
    </source>
</evidence>
<dbReference type="InterPro" id="IPR000760">
    <property type="entry name" value="Inositol_monophosphatase-like"/>
</dbReference>
<dbReference type="InterPro" id="IPR050725">
    <property type="entry name" value="CysQ/Inositol_MonoPase"/>
</dbReference>
<dbReference type="FunFam" id="3.30.540.10:FF:000012">
    <property type="entry name" value="Blast:Putative inositol monophosphatase 3"/>
    <property type="match status" value="1"/>
</dbReference>
<feature type="binding site" evidence="16">
    <location>
        <position position="146"/>
    </location>
    <ligand>
        <name>Mg(2+)</name>
        <dbReference type="ChEBI" id="CHEBI:18420"/>
        <label>1</label>
        <note>catalytic</note>
    </ligand>
</feature>
<dbReference type="GO" id="GO:0008254">
    <property type="term" value="F:3'-nucleotidase activity"/>
    <property type="evidence" value="ECO:0007669"/>
    <property type="project" value="TreeGrafter"/>
</dbReference>
<dbReference type="GO" id="GO:0046854">
    <property type="term" value="P:phosphatidylinositol phosphate biosynthetic process"/>
    <property type="evidence" value="ECO:0007669"/>
    <property type="project" value="InterPro"/>
</dbReference>
<proteinExistence type="inferred from homology"/>
<evidence type="ECO:0000256" key="5">
    <source>
        <dbReference type="ARBA" id="ARBA00009759"/>
    </source>
</evidence>
<comment type="catalytic activity">
    <reaction evidence="1">
        <text>a myo-inositol phosphate + H2O = myo-inositol + phosphate</text>
        <dbReference type="Rhea" id="RHEA:24056"/>
        <dbReference type="ChEBI" id="CHEBI:15377"/>
        <dbReference type="ChEBI" id="CHEBI:17268"/>
        <dbReference type="ChEBI" id="CHEBI:43474"/>
        <dbReference type="ChEBI" id="CHEBI:84139"/>
        <dbReference type="EC" id="3.1.3.25"/>
    </reaction>
</comment>
<dbReference type="Pfam" id="PF00459">
    <property type="entry name" value="Inositol_P"/>
    <property type="match status" value="1"/>
</dbReference>
<keyword evidence="12 17" id="KW-0472">Membrane</keyword>
<name>A0AAN7S6B3_9COLE</name>
<dbReference type="PROSITE" id="PS00630">
    <property type="entry name" value="IMP_2"/>
    <property type="match status" value="1"/>
</dbReference>
<evidence type="ECO:0000256" key="8">
    <source>
        <dbReference type="ARBA" id="ARBA00022723"/>
    </source>
</evidence>
<dbReference type="GO" id="GO:0005794">
    <property type="term" value="C:Golgi apparatus"/>
    <property type="evidence" value="ECO:0007669"/>
    <property type="project" value="UniProtKB-ARBA"/>
</dbReference>
<dbReference type="Gene3D" id="3.30.540.10">
    <property type="entry name" value="Fructose-1,6-Bisphosphatase, subunit A, domain 1"/>
    <property type="match status" value="1"/>
</dbReference>
<keyword evidence="9" id="KW-0378">Hydrolase</keyword>
<dbReference type="FunFam" id="3.40.190.80:FF:000007">
    <property type="entry name" value="Blast:Putative inositol monophosphatase 3"/>
    <property type="match status" value="1"/>
</dbReference>
<dbReference type="GO" id="GO:0052834">
    <property type="term" value="F:inositol monophosphate phosphatase activity"/>
    <property type="evidence" value="ECO:0007669"/>
    <property type="project" value="UniProtKB-EC"/>
</dbReference>
<dbReference type="Gene3D" id="3.40.190.80">
    <property type="match status" value="1"/>
</dbReference>
<organism evidence="18 19">
    <name type="scientific">Aquatica leii</name>
    <dbReference type="NCBI Taxonomy" id="1421715"/>
    <lineage>
        <taxon>Eukaryota</taxon>
        <taxon>Metazoa</taxon>
        <taxon>Ecdysozoa</taxon>
        <taxon>Arthropoda</taxon>
        <taxon>Hexapoda</taxon>
        <taxon>Insecta</taxon>
        <taxon>Pterygota</taxon>
        <taxon>Neoptera</taxon>
        <taxon>Endopterygota</taxon>
        <taxon>Coleoptera</taxon>
        <taxon>Polyphaga</taxon>
        <taxon>Elateriformia</taxon>
        <taxon>Elateroidea</taxon>
        <taxon>Lampyridae</taxon>
        <taxon>Luciolinae</taxon>
        <taxon>Aquatica</taxon>
    </lineage>
</organism>
<dbReference type="SUPFAM" id="SSF56655">
    <property type="entry name" value="Carbohydrate phosphatase"/>
    <property type="match status" value="1"/>
</dbReference>
<keyword evidence="10 16" id="KW-0460">Magnesium</keyword>
<evidence type="ECO:0000256" key="16">
    <source>
        <dbReference type="PIRSR" id="PIRSR600760-2"/>
    </source>
</evidence>
<feature type="binding site" evidence="16">
    <location>
        <position position="148"/>
    </location>
    <ligand>
        <name>Mg(2+)</name>
        <dbReference type="ChEBI" id="CHEBI:18420"/>
        <label>1</label>
        <note>catalytic</note>
    </ligand>
</feature>
<dbReference type="Proteomes" id="UP001353858">
    <property type="component" value="Unassembled WGS sequence"/>
</dbReference>
<keyword evidence="8 16" id="KW-0479">Metal-binding</keyword>
<feature type="binding site" evidence="16">
    <location>
        <position position="267"/>
    </location>
    <ligand>
        <name>Mg(2+)</name>
        <dbReference type="ChEBI" id="CHEBI:18420"/>
        <label>1</label>
        <note>catalytic</note>
    </ligand>
</feature>
<gene>
    <name evidence="18" type="ORF">RN001_014700</name>
</gene>
<dbReference type="GO" id="GO:0046872">
    <property type="term" value="F:metal ion binding"/>
    <property type="evidence" value="ECO:0007669"/>
    <property type="project" value="UniProtKB-KW"/>
</dbReference>
<evidence type="ECO:0000256" key="14">
    <source>
        <dbReference type="ARBA" id="ARBA00042949"/>
    </source>
</evidence>
<dbReference type="EC" id="3.1.3.25" evidence="6"/>
<evidence type="ECO:0000256" key="10">
    <source>
        <dbReference type="ARBA" id="ARBA00022842"/>
    </source>
</evidence>
<keyword evidence="11 17" id="KW-1133">Transmembrane helix</keyword>
<evidence type="ECO:0000256" key="3">
    <source>
        <dbReference type="ARBA" id="ARBA00004167"/>
    </source>
</evidence>
<feature type="binding site" evidence="16">
    <location>
        <position position="149"/>
    </location>
    <ligand>
        <name>Mg(2+)</name>
        <dbReference type="ChEBI" id="CHEBI:18420"/>
        <label>1</label>
        <note>catalytic</note>
    </ligand>
</feature>
<evidence type="ECO:0000256" key="1">
    <source>
        <dbReference type="ARBA" id="ARBA00001033"/>
    </source>
</evidence>
<dbReference type="CDD" id="cd01640">
    <property type="entry name" value="IPPase"/>
    <property type="match status" value="1"/>
</dbReference>
<feature type="transmembrane region" description="Helical" evidence="17">
    <location>
        <begin position="12"/>
        <end position="30"/>
    </location>
</feature>
<evidence type="ECO:0000256" key="15">
    <source>
        <dbReference type="ARBA" id="ARBA00074068"/>
    </source>
</evidence>
<dbReference type="AlphaFoldDB" id="A0AAN7S6B3"/>
<comment type="similarity">
    <text evidence="5">Belongs to the inositol monophosphatase superfamily.</text>
</comment>
<evidence type="ECO:0000256" key="11">
    <source>
        <dbReference type="ARBA" id="ARBA00022989"/>
    </source>
</evidence>
<comment type="cofactor">
    <cofactor evidence="2 16">
        <name>Mg(2+)</name>
        <dbReference type="ChEBI" id="CHEBI:18420"/>
    </cofactor>
</comment>
<feature type="binding site" evidence="16">
    <location>
        <position position="111"/>
    </location>
    <ligand>
        <name>Mg(2+)</name>
        <dbReference type="ChEBI" id="CHEBI:18420"/>
        <label>1</label>
        <note>catalytic</note>
    </ligand>
</feature>
<comment type="caution">
    <text evidence="18">The sequence shown here is derived from an EMBL/GenBank/DDBJ whole genome shotgun (WGS) entry which is preliminary data.</text>
</comment>
<evidence type="ECO:0000256" key="13">
    <source>
        <dbReference type="ARBA" id="ARBA00042119"/>
    </source>
</evidence>
<dbReference type="GO" id="GO:0016020">
    <property type="term" value="C:membrane"/>
    <property type="evidence" value="ECO:0007669"/>
    <property type="project" value="UniProtKB-SubCell"/>
</dbReference>
<dbReference type="EMBL" id="JARPUR010000007">
    <property type="protein sequence ID" value="KAK4872671.1"/>
    <property type="molecule type" value="Genomic_DNA"/>
</dbReference>
<keyword evidence="19" id="KW-1185">Reference proteome</keyword>
<comment type="pathway">
    <text evidence="4">Polyol metabolism; myo-inositol biosynthesis; myo-inositol from D-glucose 6-phosphate: step 2/2.</text>
</comment>
<evidence type="ECO:0000313" key="18">
    <source>
        <dbReference type="EMBL" id="KAK4872671.1"/>
    </source>
</evidence>
<accession>A0AAN7S6B3</accession>
<dbReference type="PANTHER" id="PTHR43028">
    <property type="entry name" value="3'(2'),5'-BISPHOSPHATE NUCLEOTIDASE 1"/>
    <property type="match status" value="1"/>
</dbReference>
<dbReference type="PANTHER" id="PTHR43028:SF4">
    <property type="entry name" value="INOSITOL MONOPHOSPHATASE 3"/>
    <property type="match status" value="1"/>
</dbReference>
<sequence>MNLGGTVHVNKKGFFVLLFCTIILFIYLYSHNGTEKVINRINLRKLLAVAVQAAENGGREVVEIRNNLKIESKGKTKEGANDSVTTADYKSHCVMLHNLKANFPTVQVISEESIECGDDYSSTGTMEFDGLIDEWVHEDNIRVWIDPLDATQEYTEKLYEYVTTMVCVAINGAPVIGVIHKPFLRTTSWAWVGKSNSFDAIKPREDNVLKFIVSRSHTGKVKEAINEAFKEKEVEIISAGGAGYKVLEVVNGKADAYLHVTAIKKWDICAGNAILNALGGRMTTKQNTVINYSDSDDVVNENGLIATLKNHQYYVDKLK</sequence>
<protein>
    <recommendedName>
        <fullName evidence="15">Putative inositol monophosphatase 3</fullName>
        <ecNumber evidence="6">3.1.3.25</ecNumber>
    </recommendedName>
    <alternativeName>
        <fullName evidence="14">Inositol-1(or 4)-monophosphatase 3</fullName>
    </alternativeName>
    <alternativeName>
        <fullName evidence="13">Myo-inositol monophosphatase A3</fullName>
    </alternativeName>
</protein>
<evidence type="ECO:0000313" key="19">
    <source>
        <dbReference type="Proteomes" id="UP001353858"/>
    </source>
</evidence>
<evidence type="ECO:0000256" key="17">
    <source>
        <dbReference type="SAM" id="Phobius"/>
    </source>
</evidence>
<comment type="subcellular location">
    <subcellularLocation>
        <location evidence="3">Membrane</location>
        <topology evidence="3">Single-pass membrane protein</topology>
    </subcellularLocation>
</comment>
<evidence type="ECO:0000256" key="6">
    <source>
        <dbReference type="ARBA" id="ARBA00013106"/>
    </source>
</evidence>
<evidence type="ECO:0000256" key="9">
    <source>
        <dbReference type="ARBA" id="ARBA00022801"/>
    </source>
</evidence>
<evidence type="ECO:0000256" key="12">
    <source>
        <dbReference type="ARBA" id="ARBA00023136"/>
    </source>
</evidence>
<reference evidence="19" key="1">
    <citation type="submission" date="2023-01" db="EMBL/GenBank/DDBJ databases">
        <title>Key to firefly adult light organ development and bioluminescence: homeobox transcription factors regulate luciferase expression and transportation to peroxisome.</title>
        <authorList>
            <person name="Fu X."/>
        </authorList>
    </citation>
    <scope>NUCLEOTIDE SEQUENCE [LARGE SCALE GENOMIC DNA]</scope>
</reference>
<keyword evidence="7 17" id="KW-0812">Transmembrane</keyword>
<dbReference type="InterPro" id="IPR020550">
    <property type="entry name" value="Inositol_monophosphatase_CS"/>
</dbReference>
<evidence type="ECO:0000256" key="4">
    <source>
        <dbReference type="ARBA" id="ARBA00005152"/>
    </source>
</evidence>